<accession>A0A4R4RPS4</accession>
<protein>
    <submittedName>
        <fullName evidence="1">Uncharacterized protein</fullName>
    </submittedName>
</protein>
<name>A0A4R4RPS4_9ACTN</name>
<sequence>MSGSGGVRRAIETLLRAHADVSRSLGGASSAAAVRVTRVAEVAREARHPVTRAVADDVEAAAPAVERAMAELTAETGRVLATEVHALLDLLAVSHHGQESLPPLDLGRLGGPGSLSAEAFPSGFARSYVATVLGDLSRGAATSKAEAAAHPAADQASIDAARERIIAVVAPEHRARVRAWLEHPDCHAVEIHGPQVGDRELELRAGWTRPPDHGTEGADTWQVRKDDHKVVSKHRAGPDASAFTSAEAFARPLEAFLGVAARHPHGVDGFLDECADLGWAAFFIKADQGGLQPGDTTARRGAGTGTPPAATDWIRMRNDAMKKDGECPPPVRTISYDPIAEHPDSGVRLVFRHGDDGWVMVTYYPSDSPAPDNQPLEELT</sequence>
<organism evidence="1 2">
    <name type="scientific">Jiangella ureilytica</name>
    <dbReference type="NCBI Taxonomy" id="2530374"/>
    <lineage>
        <taxon>Bacteria</taxon>
        <taxon>Bacillati</taxon>
        <taxon>Actinomycetota</taxon>
        <taxon>Actinomycetes</taxon>
        <taxon>Jiangellales</taxon>
        <taxon>Jiangellaceae</taxon>
        <taxon>Jiangella</taxon>
    </lineage>
</organism>
<evidence type="ECO:0000313" key="2">
    <source>
        <dbReference type="Proteomes" id="UP000295621"/>
    </source>
</evidence>
<gene>
    <name evidence="1" type="ORF">E1212_10760</name>
</gene>
<proteinExistence type="predicted"/>
<comment type="caution">
    <text evidence="1">The sequence shown here is derived from an EMBL/GenBank/DDBJ whole genome shotgun (WGS) entry which is preliminary data.</text>
</comment>
<dbReference type="Proteomes" id="UP000295621">
    <property type="component" value="Unassembled WGS sequence"/>
</dbReference>
<dbReference type="RefSeq" id="WP_131982161.1">
    <property type="nucleotide sequence ID" value="NZ_SMKL01000019.1"/>
</dbReference>
<evidence type="ECO:0000313" key="1">
    <source>
        <dbReference type="EMBL" id="TDC51881.1"/>
    </source>
</evidence>
<dbReference type="EMBL" id="SMKL01000019">
    <property type="protein sequence ID" value="TDC51881.1"/>
    <property type="molecule type" value="Genomic_DNA"/>
</dbReference>
<keyword evidence="2" id="KW-1185">Reference proteome</keyword>
<dbReference type="OrthoDB" id="5173766at2"/>
<dbReference type="AlphaFoldDB" id="A0A4R4RPS4"/>
<reference evidence="1 2" key="1">
    <citation type="submission" date="2019-02" db="EMBL/GenBank/DDBJ databases">
        <title>Draft genome sequences of novel Actinobacteria.</title>
        <authorList>
            <person name="Sahin N."/>
            <person name="Ay H."/>
            <person name="Saygin H."/>
        </authorList>
    </citation>
    <scope>NUCLEOTIDE SEQUENCE [LARGE SCALE GENOMIC DNA]</scope>
    <source>
        <strain evidence="1 2">KC603</strain>
    </source>
</reference>